<dbReference type="EMBL" id="BLAH01000079">
    <property type="protein sequence ID" value="GES37081.1"/>
    <property type="molecule type" value="Genomic_DNA"/>
</dbReference>
<evidence type="ECO:0000313" key="3">
    <source>
        <dbReference type="Proteomes" id="UP000325466"/>
    </source>
</evidence>
<accession>A0ABQ0YKR5</accession>
<reference evidence="2 3" key="1">
    <citation type="journal article" date="2018" name="Biodegradation">
        <title>1,4-Dioxane degradation characteristics of Rhodococcus aetherivorans JCM 14343.</title>
        <authorList>
            <person name="Inoue D."/>
            <person name="Tsunoda T."/>
            <person name="Yamamoto N."/>
            <person name="Ike M."/>
            <person name="Sei K."/>
        </authorList>
    </citation>
    <scope>NUCLEOTIDE SEQUENCE [LARGE SCALE GENOMIC DNA]</scope>
    <source>
        <strain evidence="2 3">JCM 14343</strain>
    </source>
</reference>
<evidence type="ECO:0000313" key="2">
    <source>
        <dbReference type="EMBL" id="GES37081.1"/>
    </source>
</evidence>
<sequence length="37" mass="3748">MCRIRGGAEAGARASATTAAATGDDRERNVTRVVISG</sequence>
<feature type="compositionally biased region" description="Low complexity" evidence="1">
    <location>
        <begin position="1"/>
        <end position="22"/>
    </location>
</feature>
<feature type="region of interest" description="Disordered" evidence="1">
    <location>
        <begin position="1"/>
        <end position="37"/>
    </location>
</feature>
<comment type="caution">
    <text evidence="2">The sequence shown here is derived from an EMBL/GenBank/DDBJ whole genome shotgun (WGS) entry which is preliminary data.</text>
</comment>
<evidence type="ECO:0000256" key="1">
    <source>
        <dbReference type="SAM" id="MobiDB-lite"/>
    </source>
</evidence>
<keyword evidence="3" id="KW-1185">Reference proteome</keyword>
<proteinExistence type="predicted"/>
<name>A0ABQ0YKR5_9NOCA</name>
<protein>
    <submittedName>
        <fullName evidence="2">Uncharacterized protein</fullName>
    </submittedName>
</protein>
<dbReference type="Proteomes" id="UP000325466">
    <property type="component" value="Unassembled WGS sequence"/>
</dbReference>
<gene>
    <name evidence="2" type="ORF">RAJCM14343_2335</name>
</gene>
<organism evidence="2 3">
    <name type="scientific">Rhodococcus aetherivorans</name>
    <dbReference type="NCBI Taxonomy" id="191292"/>
    <lineage>
        <taxon>Bacteria</taxon>
        <taxon>Bacillati</taxon>
        <taxon>Actinomycetota</taxon>
        <taxon>Actinomycetes</taxon>
        <taxon>Mycobacteriales</taxon>
        <taxon>Nocardiaceae</taxon>
        <taxon>Rhodococcus</taxon>
    </lineage>
</organism>